<accession>D7A1S4</accession>
<evidence type="ECO:0000256" key="1">
    <source>
        <dbReference type="ARBA" id="ARBA00022679"/>
    </source>
</evidence>
<dbReference type="InterPro" id="IPR002835">
    <property type="entry name" value="CofC"/>
</dbReference>
<proteinExistence type="inferred from homology"/>
<dbReference type="GO" id="GO:0052645">
    <property type="term" value="P:F420-0 metabolic process"/>
    <property type="evidence" value="ECO:0007669"/>
    <property type="project" value="UniProtKB-UniRule"/>
</dbReference>
<dbReference type="AlphaFoldDB" id="D7A1S4"/>
<dbReference type="Pfam" id="PF01983">
    <property type="entry name" value="CofC"/>
    <property type="match status" value="1"/>
</dbReference>
<evidence type="ECO:0000313" key="6">
    <source>
        <dbReference type="EMBL" id="ADH91499.1"/>
    </source>
</evidence>
<dbReference type="KEGG" id="sno:Snov_4231"/>
<comment type="similarity">
    <text evidence="5">Belongs to the CofC family.</text>
</comment>
<comment type="catalytic activity">
    <reaction evidence="5">
        <text>(2R)-3-phosphoglycerate + GTP + H(+) = 3-[(R)-glyceryl]-diphospho-5'-guanosine + diphosphate</text>
        <dbReference type="Rhea" id="RHEA:63440"/>
        <dbReference type="ChEBI" id="CHEBI:15378"/>
        <dbReference type="ChEBI" id="CHEBI:33019"/>
        <dbReference type="ChEBI" id="CHEBI:37565"/>
        <dbReference type="ChEBI" id="CHEBI:58272"/>
        <dbReference type="ChEBI" id="CHEBI:147306"/>
        <dbReference type="EC" id="2.7.7.106"/>
    </reaction>
</comment>
<dbReference type="Gene3D" id="3.90.550.10">
    <property type="entry name" value="Spore Coat Polysaccharide Biosynthesis Protein SpsA, Chain A"/>
    <property type="match status" value="1"/>
</dbReference>
<dbReference type="RefSeq" id="WP_013168999.1">
    <property type="nucleotide sequence ID" value="NC_014217.1"/>
</dbReference>
<comment type="function">
    <text evidence="5">Guanylyltransferase that catalyzes the activation of (2R)-3-phosphoglycerate (3PG) as 3-[(R)-glyceryl]-diphospho-5'-guanosine, via the condensation of 3PG with GTP. It is involved in the biosynthesis of a derivative of the hydride carrier cofactor coenzyme F420, 3PG-F420.</text>
</comment>
<keyword evidence="2 5" id="KW-0548">Nucleotidyltransferase</keyword>
<dbReference type="Proteomes" id="UP000006633">
    <property type="component" value="Chromosome"/>
</dbReference>
<comment type="pathway">
    <text evidence="5">Cofactor biosynthesis; coenzyme F420 biosynthesis.</text>
</comment>
<dbReference type="InterPro" id="IPR029044">
    <property type="entry name" value="Nucleotide-diphossugar_trans"/>
</dbReference>
<evidence type="ECO:0000256" key="5">
    <source>
        <dbReference type="HAMAP-Rule" id="MF_02114"/>
    </source>
</evidence>
<dbReference type="GO" id="GO:0043814">
    <property type="term" value="F:phospholactate guanylyltransferase activity"/>
    <property type="evidence" value="ECO:0007669"/>
    <property type="project" value="InterPro"/>
</dbReference>
<dbReference type="PANTHER" id="PTHR40392">
    <property type="entry name" value="2-PHOSPHO-L-LACTATE GUANYLYLTRANSFERASE"/>
    <property type="match status" value="1"/>
</dbReference>
<keyword evidence="4 5" id="KW-0342">GTP-binding</keyword>
<evidence type="ECO:0000256" key="4">
    <source>
        <dbReference type="ARBA" id="ARBA00023134"/>
    </source>
</evidence>
<dbReference type="GO" id="GO:0005525">
    <property type="term" value="F:GTP binding"/>
    <property type="evidence" value="ECO:0007669"/>
    <property type="project" value="UniProtKB-KW"/>
</dbReference>
<evidence type="ECO:0000256" key="3">
    <source>
        <dbReference type="ARBA" id="ARBA00022741"/>
    </source>
</evidence>
<gene>
    <name evidence="5" type="primary">fbiD</name>
    <name evidence="6" type="ordered locus">Snov_4231</name>
</gene>
<dbReference type="SUPFAM" id="SSF53448">
    <property type="entry name" value="Nucleotide-diphospho-sugar transferases"/>
    <property type="match status" value="1"/>
</dbReference>
<dbReference type="HAMAP" id="MF_02114">
    <property type="entry name" value="CofC"/>
    <property type="match status" value="1"/>
</dbReference>
<evidence type="ECO:0000256" key="2">
    <source>
        <dbReference type="ARBA" id="ARBA00022695"/>
    </source>
</evidence>
<dbReference type="STRING" id="639283.Snov_4231"/>
<keyword evidence="3 5" id="KW-0547">Nucleotide-binding</keyword>
<dbReference type="eggNOG" id="COG1920">
    <property type="taxonomic scope" value="Bacteria"/>
</dbReference>
<dbReference type="NCBIfam" id="TIGR03552">
    <property type="entry name" value="F420_cofC"/>
    <property type="match status" value="1"/>
</dbReference>
<organism evidence="6 7">
    <name type="scientific">Ancylobacter novellus (strain ATCC 8093 / DSM 506 / JCM 20403 / CCM 1077 / IAM 12100 / NBRC 12443 / NCIMB 10456)</name>
    <name type="common">Starkeya novella</name>
    <dbReference type="NCBI Taxonomy" id="639283"/>
    <lineage>
        <taxon>Bacteria</taxon>
        <taxon>Pseudomonadati</taxon>
        <taxon>Pseudomonadota</taxon>
        <taxon>Alphaproteobacteria</taxon>
        <taxon>Hyphomicrobiales</taxon>
        <taxon>Xanthobacteraceae</taxon>
        <taxon>Ancylobacter</taxon>
    </lineage>
</organism>
<keyword evidence="7" id="KW-1185">Reference proteome</keyword>
<dbReference type="HOGENOM" id="CLU_076569_1_0_5"/>
<name>D7A1S4_ANCN5</name>
<evidence type="ECO:0000313" key="7">
    <source>
        <dbReference type="Proteomes" id="UP000006633"/>
    </source>
</evidence>
<dbReference type="PANTHER" id="PTHR40392:SF1">
    <property type="entry name" value="2-PHOSPHO-L-LACTATE GUANYLYLTRANSFERASE"/>
    <property type="match status" value="1"/>
</dbReference>
<sequence>MRGSVEDSRPWALVPVKRLSQAKQRLATALTPAERAELARAMLHDVLAVLSRATTLAGVLVVTPDAEAAALAQRYGAIVRDDPLEQGTNTAVRQGLEFLQEQGRPGVLVVPGDVPFLTSLEIREVVDTLHRTPLVLVPATRDGGTNLLAGTLPLSIAPAFGTGSFARHLAAARARGIAPALMHLKGLGHDVDTPADLVRPPSRAVRTCAALDRISAPRRRPAPAGACLPRSL</sequence>
<reference evidence="6 7" key="1">
    <citation type="journal article" date="2012" name="Stand. Genomic Sci.">
        <title>Complete genome sequence of the facultatively chemolithoautotrophic and methylotrophic alpha Proteobacterium Starkeya novella type strain (ATCC 8093(T)).</title>
        <authorList>
            <person name="Kappler U."/>
            <person name="Davenport K."/>
            <person name="Beatson S."/>
            <person name="Lucas S."/>
            <person name="Lapidus A."/>
            <person name="Copeland A."/>
            <person name="Berry K.W."/>
            <person name="Glavina Del Rio T."/>
            <person name="Hammon N."/>
            <person name="Dalin E."/>
            <person name="Tice H."/>
            <person name="Pitluck S."/>
            <person name="Richardson P."/>
            <person name="Bruce D."/>
            <person name="Goodwin L.A."/>
            <person name="Han C."/>
            <person name="Tapia R."/>
            <person name="Detter J.C."/>
            <person name="Chang Y.J."/>
            <person name="Jeffries C.D."/>
            <person name="Land M."/>
            <person name="Hauser L."/>
            <person name="Kyrpides N.C."/>
            <person name="Goker M."/>
            <person name="Ivanova N."/>
            <person name="Klenk H.P."/>
            <person name="Woyke T."/>
        </authorList>
    </citation>
    <scope>NUCLEOTIDE SEQUENCE [LARGE SCALE GENOMIC DNA]</scope>
    <source>
        <strain evidence="7">ATCC 8093 / DSM 506 / JCM 20403 / CCM 1077 / IAM 12100 / NBRC 12443 / NCIMB 10456</strain>
    </source>
</reference>
<dbReference type="EMBL" id="CP002026">
    <property type="protein sequence ID" value="ADH91499.1"/>
    <property type="molecule type" value="Genomic_DNA"/>
</dbReference>
<keyword evidence="1 5" id="KW-0808">Transferase</keyword>
<dbReference type="UniPathway" id="UPA00071"/>
<protein>
    <recommendedName>
        <fullName evidence="5">3-phospho-D-glycerate guanylyltransferase</fullName>
        <shortName evidence="5">3PG guanylyltransferase</shortName>
        <ecNumber evidence="5">2.7.7.106</ecNumber>
    </recommendedName>
</protein>
<dbReference type="EC" id="2.7.7.106" evidence="5"/>
<dbReference type="OrthoDB" id="6334386at2"/>